<feature type="domain" description="Globin" evidence="3">
    <location>
        <begin position="65"/>
        <end position="185"/>
    </location>
</feature>
<evidence type="ECO:0000256" key="1">
    <source>
        <dbReference type="SAM" id="MobiDB-lite"/>
    </source>
</evidence>
<dbReference type="Pfam" id="PF00042">
    <property type="entry name" value="Globin"/>
    <property type="match status" value="1"/>
</dbReference>
<keyword evidence="2" id="KW-0472">Membrane</keyword>
<dbReference type="Gene3D" id="1.10.490.10">
    <property type="entry name" value="Globins"/>
    <property type="match status" value="3"/>
</dbReference>
<dbReference type="InterPro" id="IPR000971">
    <property type="entry name" value="Globin"/>
</dbReference>
<reference evidence="4" key="1">
    <citation type="submission" date="2021-02" db="EMBL/GenBank/DDBJ databases">
        <authorList>
            <person name="Dougan E. K."/>
            <person name="Rhodes N."/>
            <person name="Thang M."/>
            <person name="Chan C."/>
        </authorList>
    </citation>
    <scope>NUCLEOTIDE SEQUENCE</scope>
</reference>
<feature type="transmembrane region" description="Helical" evidence="2">
    <location>
        <begin position="710"/>
        <end position="729"/>
    </location>
</feature>
<sequence>MSDDDDDEQNSEEKYGEDGEDNGESFFEDEDDDEDGDDSASIDNNPNELADSNAIVDVQDKSFNEVKFPEVVVKEVQACWNDFLSSASSREAAGEAYYAAIFDAAPSLQSLFKTPRAVMAIRLLTGIGGIVNNMGNPSALKTSVETMGFQHLDLDVTVPRVTIFRDAIIDLFEMELGERLTSKGRIGWASLLNYVGGAFIYVRVNYAERLKIIASSWATANNKIDELAGEENGSGELGASGEIEGGDASRQGSMEQKRNFGGKMANQQTGTTSGSMEDSEGRSGKKSTMKVPTTFTEMFMFNSAVMGFGSSVWMGEILESFDTIVNNVSNSYRLQEECDTLSLRMSKYKVQINLAEFKAVMLASLRSMVPKEWGSAHEVAWTWLWSNVERMLKQIMGKPKVQQKSLQRFLSGMTEDDQNYLRREIYKRFFLLAPTGQDFFKQSTTRLYWIADKVVEMTMDMYKDPRKSVELISAVGLRHVGYGVPSELFAPYVTGAVEVVRSMTTDDKAEDAFRWSISLIARMLVRTIDEGSTVVMRAINTNSAKQLHKAVACAPRGKRAMWMLNITVGTQSISPLYWAIESGSLDTANAMLADLLTIRADRDNYYYGADDLFERHADIVKRLSADAEALLPTLLDGLIWRSRVTKQGQRRVNYYIKHLITDADGKFAKALEWLVENQDPQIICHPVVVLFSDLTWGRVALRYFLFRRCWIFLSLCVFITSQSILVSLNDGPAERIAIFACRIFIYLGSMVPLFIGQTKQLIKSVKSGNFNRIGVVPIPGYLDDWKQAVNLCLVLILLAMVSQEPIFYCLAAKEQLGLFSTKCPEAAAQTKAYSALSMFAMGLYWMLVSDLTILSTRVSAFVLVCARVLPELGLFLVALAFLIVNFASSICALDLDNQDFRNIPRSALTLW</sequence>
<keyword evidence="5" id="KW-1185">Reference proteome</keyword>
<evidence type="ECO:0000256" key="2">
    <source>
        <dbReference type="SAM" id="Phobius"/>
    </source>
</evidence>
<feature type="transmembrane region" description="Helical" evidence="2">
    <location>
        <begin position="788"/>
        <end position="811"/>
    </location>
</feature>
<comment type="caution">
    <text evidence="4">The sequence shown here is derived from an EMBL/GenBank/DDBJ whole genome shotgun (WGS) entry which is preliminary data.</text>
</comment>
<dbReference type="GO" id="GO:0020037">
    <property type="term" value="F:heme binding"/>
    <property type="evidence" value="ECO:0007669"/>
    <property type="project" value="InterPro"/>
</dbReference>
<feature type="non-terminal residue" evidence="4">
    <location>
        <position position="1"/>
    </location>
</feature>
<name>A0A813D8R9_POLGL</name>
<dbReference type="SUPFAM" id="SSF46458">
    <property type="entry name" value="Globin-like"/>
    <property type="match status" value="2"/>
</dbReference>
<gene>
    <name evidence="4" type="ORF">PGLA1383_LOCUS3896</name>
</gene>
<feature type="transmembrane region" description="Helical" evidence="2">
    <location>
        <begin position="874"/>
        <end position="895"/>
    </location>
</feature>
<feature type="compositionally biased region" description="Polar residues" evidence="1">
    <location>
        <begin position="265"/>
        <end position="276"/>
    </location>
</feature>
<protein>
    <recommendedName>
        <fullName evidence="3">Globin domain-containing protein</fullName>
    </recommendedName>
</protein>
<feature type="region of interest" description="Disordered" evidence="1">
    <location>
        <begin position="229"/>
        <end position="288"/>
    </location>
</feature>
<evidence type="ECO:0000313" key="4">
    <source>
        <dbReference type="EMBL" id="CAE8584974.1"/>
    </source>
</evidence>
<feature type="transmembrane region" description="Helical" evidence="2">
    <location>
        <begin position="832"/>
        <end position="854"/>
    </location>
</feature>
<dbReference type="CDD" id="cd01040">
    <property type="entry name" value="Mb-like"/>
    <property type="match status" value="2"/>
</dbReference>
<keyword evidence="2" id="KW-0812">Transmembrane</keyword>
<feature type="compositionally biased region" description="Acidic residues" evidence="1">
    <location>
        <begin position="18"/>
        <end position="40"/>
    </location>
</feature>
<keyword evidence="2" id="KW-1133">Transmembrane helix</keyword>
<feature type="region of interest" description="Disordered" evidence="1">
    <location>
        <begin position="1"/>
        <end position="53"/>
    </location>
</feature>
<dbReference type="PROSITE" id="PS01033">
    <property type="entry name" value="GLOBIN"/>
    <property type="match status" value="1"/>
</dbReference>
<dbReference type="InterPro" id="IPR009050">
    <property type="entry name" value="Globin-like_sf"/>
</dbReference>
<dbReference type="InterPro" id="IPR044399">
    <property type="entry name" value="Mb-like_M"/>
</dbReference>
<evidence type="ECO:0000259" key="3">
    <source>
        <dbReference type="PROSITE" id="PS01033"/>
    </source>
</evidence>
<accession>A0A813D8R9</accession>
<dbReference type="AlphaFoldDB" id="A0A813D8R9"/>
<feature type="compositionally biased region" description="Acidic residues" evidence="1">
    <location>
        <begin position="1"/>
        <end position="10"/>
    </location>
</feature>
<dbReference type="GO" id="GO:0019825">
    <property type="term" value="F:oxygen binding"/>
    <property type="evidence" value="ECO:0007669"/>
    <property type="project" value="InterPro"/>
</dbReference>
<dbReference type="EMBL" id="CAJNNV010001401">
    <property type="protein sequence ID" value="CAE8584974.1"/>
    <property type="molecule type" value="Genomic_DNA"/>
</dbReference>
<dbReference type="Proteomes" id="UP000654075">
    <property type="component" value="Unassembled WGS sequence"/>
</dbReference>
<proteinExistence type="predicted"/>
<dbReference type="OrthoDB" id="436496at2759"/>
<organism evidence="4 5">
    <name type="scientific">Polarella glacialis</name>
    <name type="common">Dinoflagellate</name>
    <dbReference type="NCBI Taxonomy" id="89957"/>
    <lineage>
        <taxon>Eukaryota</taxon>
        <taxon>Sar</taxon>
        <taxon>Alveolata</taxon>
        <taxon>Dinophyceae</taxon>
        <taxon>Suessiales</taxon>
        <taxon>Suessiaceae</taxon>
        <taxon>Polarella</taxon>
    </lineage>
</organism>
<dbReference type="InterPro" id="IPR012292">
    <property type="entry name" value="Globin/Proto"/>
</dbReference>
<feature type="transmembrane region" description="Helical" evidence="2">
    <location>
        <begin position="736"/>
        <end position="755"/>
    </location>
</feature>
<evidence type="ECO:0000313" key="5">
    <source>
        <dbReference type="Proteomes" id="UP000654075"/>
    </source>
</evidence>